<dbReference type="PANTHER" id="PTHR33103">
    <property type="entry name" value="OS01G0153900 PROTEIN"/>
    <property type="match status" value="1"/>
</dbReference>
<accession>A0AAD8I2I8</accession>
<protein>
    <submittedName>
        <fullName evidence="2">Uncharacterized protein</fullName>
    </submittedName>
</protein>
<reference evidence="2" key="1">
    <citation type="submission" date="2023-02" db="EMBL/GenBank/DDBJ databases">
        <title>Genome of toxic invasive species Heracleum sosnowskyi carries increased number of genes despite the absence of recent whole-genome duplications.</title>
        <authorList>
            <person name="Schelkunov M."/>
            <person name="Shtratnikova V."/>
            <person name="Makarenko M."/>
            <person name="Klepikova A."/>
            <person name="Omelchenko D."/>
            <person name="Novikova G."/>
            <person name="Obukhova E."/>
            <person name="Bogdanov V."/>
            <person name="Penin A."/>
            <person name="Logacheva M."/>
        </authorList>
    </citation>
    <scope>NUCLEOTIDE SEQUENCE</scope>
    <source>
        <strain evidence="2">Hsosn_3</strain>
        <tissue evidence="2">Leaf</tissue>
    </source>
</reference>
<proteinExistence type="predicted"/>
<keyword evidence="1" id="KW-0472">Membrane</keyword>
<keyword evidence="1" id="KW-0812">Transmembrane</keyword>
<dbReference type="AlphaFoldDB" id="A0AAD8I2I8"/>
<dbReference type="Proteomes" id="UP001237642">
    <property type="component" value="Unassembled WGS sequence"/>
</dbReference>
<dbReference type="PANTHER" id="PTHR33103:SF27">
    <property type="entry name" value="OS04G0594700 PROTEIN"/>
    <property type="match status" value="1"/>
</dbReference>
<keyword evidence="3" id="KW-1185">Reference proteome</keyword>
<evidence type="ECO:0000313" key="3">
    <source>
        <dbReference type="Proteomes" id="UP001237642"/>
    </source>
</evidence>
<name>A0AAD8I2I8_9APIA</name>
<dbReference type="EMBL" id="JAUIZM010000006">
    <property type="protein sequence ID" value="KAK1377480.1"/>
    <property type="molecule type" value="Genomic_DNA"/>
</dbReference>
<evidence type="ECO:0000256" key="1">
    <source>
        <dbReference type="SAM" id="Phobius"/>
    </source>
</evidence>
<evidence type="ECO:0000313" key="2">
    <source>
        <dbReference type="EMBL" id="KAK1377480.1"/>
    </source>
</evidence>
<organism evidence="2 3">
    <name type="scientific">Heracleum sosnowskyi</name>
    <dbReference type="NCBI Taxonomy" id="360622"/>
    <lineage>
        <taxon>Eukaryota</taxon>
        <taxon>Viridiplantae</taxon>
        <taxon>Streptophyta</taxon>
        <taxon>Embryophyta</taxon>
        <taxon>Tracheophyta</taxon>
        <taxon>Spermatophyta</taxon>
        <taxon>Magnoliopsida</taxon>
        <taxon>eudicotyledons</taxon>
        <taxon>Gunneridae</taxon>
        <taxon>Pentapetalae</taxon>
        <taxon>asterids</taxon>
        <taxon>campanulids</taxon>
        <taxon>Apiales</taxon>
        <taxon>Apiaceae</taxon>
        <taxon>Apioideae</taxon>
        <taxon>apioid superclade</taxon>
        <taxon>Tordylieae</taxon>
        <taxon>Tordyliinae</taxon>
        <taxon>Heracleum</taxon>
    </lineage>
</organism>
<reference evidence="2" key="2">
    <citation type="submission" date="2023-05" db="EMBL/GenBank/DDBJ databases">
        <authorList>
            <person name="Schelkunov M.I."/>
        </authorList>
    </citation>
    <scope>NUCLEOTIDE SEQUENCE</scope>
    <source>
        <strain evidence="2">Hsosn_3</strain>
        <tissue evidence="2">Leaf</tissue>
    </source>
</reference>
<dbReference type="Pfam" id="PF05056">
    <property type="entry name" value="DUF674"/>
    <property type="match status" value="2"/>
</dbReference>
<comment type="caution">
    <text evidence="2">The sequence shown here is derived from an EMBL/GenBank/DDBJ whole genome shotgun (WGS) entry which is preliminary data.</text>
</comment>
<keyword evidence="1" id="KW-1133">Transmembrane helix</keyword>
<dbReference type="InterPro" id="IPR007750">
    <property type="entry name" value="DUF674"/>
</dbReference>
<feature type="transmembrane region" description="Helical" evidence="1">
    <location>
        <begin position="21"/>
        <end position="43"/>
    </location>
</feature>
<gene>
    <name evidence="2" type="ORF">POM88_024224</name>
</gene>
<sequence>MEQIRQKVNVRVMIDKLKNKVVYVEAGGDFVDILLSFLTLPMATIVRLVNPCQDGPQGKVGSLSTLYESVLNIEPKHLSRDEQRRDLLITLRNQLEAMCKKLKINVDNTEQLRYFLCRDCCREYDGVFVTESASFLVTDDLCIMENSVRASVDILSNLDYISAETIYHFQDSND</sequence>